<keyword evidence="5 12" id="KW-0597">Phosphoprotein</keyword>
<keyword evidence="7" id="KW-0547">Nucleotide-binding</keyword>
<dbReference type="PANTHER" id="PTHR43395:SF10">
    <property type="entry name" value="CHEMOTAXIS PROTEIN CHEA"/>
    <property type="match status" value="1"/>
</dbReference>
<keyword evidence="10" id="KW-0902">Two-component regulatory system</keyword>
<dbReference type="GO" id="GO:0005737">
    <property type="term" value="C:cytoplasm"/>
    <property type="evidence" value="ECO:0007669"/>
    <property type="project" value="InterPro"/>
</dbReference>
<dbReference type="InterPro" id="IPR008207">
    <property type="entry name" value="Sig_transdc_His_kin_Hpt_dom"/>
</dbReference>
<evidence type="ECO:0000256" key="4">
    <source>
        <dbReference type="ARBA" id="ARBA00022500"/>
    </source>
</evidence>
<dbReference type="InterPro" id="IPR036097">
    <property type="entry name" value="HisK_dim/P_sf"/>
</dbReference>
<dbReference type="Pfam" id="PF01627">
    <property type="entry name" value="Hpt"/>
    <property type="match status" value="1"/>
</dbReference>
<dbReference type="InterPro" id="IPR036890">
    <property type="entry name" value="HATPase_C_sf"/>
</dbReference>
<dbReference type="CDD" id="cd16916">
    <property type="entry name" value="HATPase_CheA-like"/>
    <property type="match status" value="1"/>
</dbReference>
<evidence type="ECO:0000256" key="9">
    <source>
        <dbReference type="ARBA" id="ARBA00022840"/>
    </source>
</evidence>
<evidence type="ECO:0000256" key="11">
    <source>
        <dbReference type="ARBA" id="ARBA00035100"/>
    </source>
</evidence>
<keyword evidence="9" id="KW-0067">ATP-binding</keyword>
<dbReference type="InterPro" id="IPR004358">
    <property type="entry name" value="Sig_transdc_His_kin-like_C"/>
</dbReference>
<evidence type="ECO:0000256" key="8">
    <source>
        <dbReference type="ARBA" id="ARBA00022777"/>
    </source>
</evidence>
<dbReference type="SMART" id="SM01231">
    <property type="entry name" value="H-kinase_dim"/>
    <property type="match status" value="1"/>
</dbReference>
<dbReference type="SMART" id="SM00387">
    <property type="entry name" value="HATPase_c"/>
    <property type="match status" value="1"/>
</dbReference>
<dbReference type="InterPro" id="IPR036061">
    <property type="entry name" value="CheW-like_dom_sf"/>
</dbReference>
<organism evidence="16 17">
    <name type="scientific">Hylemonella gracilis str. Niagara R</name>
    <dbReference type="NCBI Taxonomy" id="1458275"/>
    <lineage>
        <taxon>Bacteria</taxon>
        <taxon>Pseudomonadati</taxon>
        <taxon>Pseudomonadota</taxon>
        <taxon>Betaproteobacteria</taxon>
        <taxon>Burkholderiales</taxon>
        <taxon>Comamonadaceae</taxon>
        <taxon>Hylemonella</taxon>
    </lineage>
</organism>
<reference evidence="16 17" key="1">
    <citation type="submission" date="2014-02" db="EMBL/GenBank/DDBJ databases">
        <title>Draft Genome of Hylemonella gracilis isolated from the Niagara River.</title>
        <authorList>
            <person name="Pawlowski D.R."/>
            <person name="Koudelka G.B."/>
        </authorList>
    </citation>
    <scope>NUCLEOTIDE SEQUENCE [LARGE SCALE GENOMIC DNA]</scope>
    <source>
        <strain evidence="16 17">Niagara R</strain>
    </source>
</reference>
<protein>
    <recommendedName>
        <fullName evidence="3">Chemotaxis protein CheA</fullName>
        <ecNumber evidence="2">2.7.13.3</ecNumber>
    </recommendedName>
</protein>
<comment type="function">
    <text evidence="11">Involved in the transmission of sensory signals from the chemoreceptors to the flagellar motors. CheA is autophosphorylated; it can transfer its phosphate group to either CheB or CheY.</text>
</comment>
<dbReference type="SUPFAM" id="SSF47226">
    <property type="entry name" value="Histidine-containing phosphotransfer domain, HPT domain"/>
    <property type="match status" value="1"/>
</dbReference>
<evidence type="ECO:0000256" key="3">
    <source>
        <dbReference type="ARBA" id="ARBA00021495"/>
    </source>
</evidence>
<comment type="caution">
    <text evidence="16">The sequence shown here is derived from an EMBL/GenBank/DDBJ whole genome shotgun (WGS) entry which is preliminary data.</text>
</comment>
<dbReference type="FunFam" id="3.30.565.10:FF:000016">
    <property type="entry name" value="Chemotaxis protein CheA, putative"/>
    <property type="match status" value="1"/>
</dbReference>
<dbReference type="SMART" id="SM00260">
    <property type="entry name" value="CheW"/>
    <property type="match status" value="1"/>
</dbReference>
<evidence type="ECO:0000259" key="15">
    <source>
        <dbReference type="PROSITE" id="PS50894"/>
    </source>
</evidence>
<sequence length="744" mass="80642">MNLDAALKTFIVESREMLVDMENALLSIEQNPEREEAVNAIFRAAHTIKGSAGLFGLDHVVAFTHVVESVLDHVRDGHLAIDDDLVVLLLSCCDHLGTLITTIDAGNMGPSEELDEVAAPLLAQLRGHLARAGGGQAPVGTGAVPGTAVVTAKESEAQVERIARDGSDPRSLWHISLRFGPNVLRNGMDPLSFIRYLGRIGKIIGIATLPDALPSATQMDPESCYLGFEIAFSSSASKSTIEGVFEFVRDDARIRIIPPEARLQEYADLIHELPEQDIRLGEILVRCGSITPHELQEALSIQQSALADAQMSGQIEAEVPMLGKILIEQQVVEPQLVDAALEKQKRMIDKKSSEAKSQESKTIRVDAEKLDQLINLVGELIIEGATSSLLARQSGSPQLEESTSRLVGLVQEVRDSALQLRMVKIGATFTRFNRVVHDVARELGKDIVLRLSGEDTELDKTVVERIGDPLTHLVRNAMDHGIEPVERRLALGKPARGTVSLNAFHDSGSIVIEVGDDGGGLRRDKIFAKAVERGLIDPTRVLTDNEVYALIFEPGFSTAETVTNLSGRGVGMDVVKRNITALRGSVDIQSVENVGTTVTVRLPLTLAIINGFQVSAGGSVFVIPLEMVEECVAYSDDGESHYTNLRGEVLPFVRLRDIFDLQEPLPNRQNIVVVRHGRQKAGIVVDALNGELQTVIKPLGKMFQRVRAISGSTILGSGEVALILDVPALLQEASQEKVPSIPDP</sequence>
<dbReference type="InterPro" id="IPR002545">
    <property type="entry name" value="CheW-lke_dom"/>
</dbReference>
<dbReference type="SUPFAM" id="SSF47384">
    <property type="entry name" value="Homodimeric domain of signal transducing histidine kinase"/>
    <property type="match status" value="1"/>
</dbReference>
<dbReference type="Gene3D" id="2.30.30.40">
    <property type="entry name" value="SH3 Domains"/>
    <property type="match status" value="1"/>
</dbReference>
<evidence type="ECO:0000256" key="2">
    <source>
        <dbReference type="ARBA" id="ARBA00012438"/>
    </source>
</evidence>
<evidence type="ECO:0000256" key="10">
    <source>
        <dbReference type="ARBA" id="ARBA00023012"/>
    </source>
</evidence>
<dbReference type="Pfam" id="PF01584">
    <property type="entry name" value="CheW"/>
    <property type="match status" value="1"/>
</dbReference>
<dbReference type="GO" id="GO:0000155">
    <property type="term" value="F:phosphorelay sensor kinase activity"/>
    <property type="evidence" value="ECO:0007669"/>
    <property type="project" value="InterPro"/>
</dbReference>
<name>A0A016XJY0_9BURK</name>
<proteinExistence type="predicted"/>
<dbReference type="SUPFAM" id="SSF50341">
    <property type="entry name" value="CheW-like"/>
    <property type="match status" value="1"/>
</dbReference>
<dbReference type="OrthoDB" id="9146932at2"/>
<evidence type="ECO:0000256" key="1">
    <source>
        <dbReference type="ARBA" id="ARBA00000085"/>
    </source>
</evidence>
<comment type="catalytic activity">
    <reaction evidence="1">
        <text>ATP + protein L-histidine = ADP + protein N-phospho-L-histidine.</text>
        <dbReference type="EC" id="2.7.13.3"/>
    </reaction>
</comment>
<dbReference type="Proteomes" id="UP000023268">
    <property type="component" value="Unassembled WGS sequence"/>
</dbReference>
<evidence type="ECO:0000313" key="17">
    <source>
        <dbReference type="Proteomes" id="UP000023268"/>
    </source>
</evidence>
<dbReference type="InterPro" id="IPR037006">
    <property type="entry name" value="CheA-like_homodim_sf"/>
</dbReference>
<dbReference type="eggNOG" id="COG0643">
    <property type="taxonomic scope" value="Bacteria"/>
</dbReference>
<evidence type="ECO:0000256" key="6">
    <source>
        <dbReference type="ARBA" id="ARBA00022679"/>
    </source>
</evidence>
<dbReference type="PRINTS" id="PR00344">
    <property type="entry name" value="BCTRLSENSOR"/>
</dbReference>
<dbReference type="Gene3D" id="1.20.120.160">
    <property type="entry name" value="HPT domain"/>
    <property type="match status" value="1"/>
</dbReference>
<evidence type="ECO:0000259" key="14">
    <source>
        <dbReference type="PROSITE" id="PS50851"/>
    </source>
</evidence>
<dbReference type="STRING" id="1458275.AZ34_12920"/>
<dbReference type="RefSeq" id="WP_035608601.1">
    <property type="nucleotide sequence ID" value="NZ_JEMG01000001.1"/>
</dbReference>
<feature type="domain" description="HPt" evidence="15">
    <location>
        <begin position="1"/>
        <end position="103"/>
    </location>
</feature>
<dbReference type="EMBL" id="JEMG01000001">
    <property type="protein sequence ID" value="EYC51872.1"/>
    <property type="molecule type" value="Genomic_DNA"/>
</dbReference>
<feature type="domain" description="Histidine kinase" evidence="13">
    <location>
        <begin position="399"/>
        <end position="606"/>
    </location>
</feature>
<dbReference type="InterPro" id="IPR003594">
    <property type="entry name" value="HATPase_dom"/>
</dbReference>
<feature type="domain" description="CheW-like" evidence="14">
    <location>
        <begin position="590"/>
        <end position="735"/>
    </location>
</feature>
<dbReference type="eggNOG" id="COG2198">
    <property type="taxonomic scope" value="Bacteria"/>
</dbReference>
<dbReference type="GO" id="GO:0006935">
    <property type="term" value="P:chemotaxis"/>
    <property type="evidence" value="ECO:0007669"/>
    <property type="project" value="UniProtKB-KW"/>
</dbReference>
<evidence type="ECO:0000256" key="12">
    <source>
        <dbReference type="PROSITE-ProRule" id="PRU00110"/>
    </source>
</evidence>
<evidence type="ECO:0000259" key="13">
    <source>
        <dbReference type="PROSITE" id="PS50109"/>
    </source>
</evidence>
<evidence type="ECO:0000256" key="7">
    <source>
        <dbReference type="ARBA" id="ARBA00022741"/>
    </source>
</evidence>
<dbReference type="InterPro" id="IPR004105">
    <property type="entry name" value="CheA-like_dim"/>
</dbReference>
<dbReference type="PROSITE" id="PS50851">
    <property type="entry name" value="CHEW"/>
    <property type="match status" value="1"/>
</dbReference>
<dbReference type="InterPro" id="IPR005467">
    <property type="entry name" value="His_kinase_dom"/>
</dbReference>
<keyword evidence="6" id="KW-0808">Transferase</keyword>
<dbReference type="PANTHER" id="PTHR43395">
    <property type="entry name" value="SENSOR HISTIDINE KINASE CHEA"/>
    <property type="match status" value="1"/>
</dbReference>
<keyword evidence="4" id="KW-0145">Chemotaxis</keyword>
<gene>
    <name evidence="16" type="ORF">AZ34_12920</name>
</gene>
<dbReference type="InterPro" id="IPR051315">
    <property type="entry name" value="Bact_Chemotaxis_CheA"/>
</dbReference>
<dbReference type="GO" id="GO:0005524">
    <property type="term" value="F:ATP binding"/>
    <property type="evidence" value="ECO:0007669"/>
    <property type="project" value="UniProtKB-KW"/>
</dbReference>
<dbReference type="PROSITE" id="PS50109">
    <property type="entry name" value="HIS_KIN"/>
    <property type="match status" value="1"/>
</dbReference>
<dbReference type="InterPro" id="IPR036641">
    <property type="entry name" value="HPT_dom_sf"/>
</dbReference>
<feature type="modified residue" description="Phosphohistidine" evidence="12">
    <location>
        <position position="46"/>
    </location>
</feature>
<dbReference type="PROSITE" id="PS50894">
    <property type="entry name" value="HPT"/>
    <property type="match status" value="1"/>
</dbReference>
<keyword evidence="8" id="KW-0418">Kinase</keyword>
<accession>A0A016XJY0</accession>
<evidence type="ECO:0000256" key="5">
    <source>
        <dbReference type="ARBA" id="ARBA00022553"/>
    </source>
</evidence>
<dbReference type="Gene3D" id="1.10.287.560">
    <property type="entry name" value="Histidine kinase CheA-like, homodimeric domain"/>
    <property type="match status" value="1"/>
</dbReference>
<dbReference type="EC" id="2.7.13.3" evidence="2"/>
<dbReference type="Gene3D" id="3.30.565.10">
    <property type="entry name" value="Histidine kinase-like ATPase, C-terminal domain"/>
    <property type="match status" value="1"/>
</dbReference>
<dbReference type="SUPFAM" id="SSF55874">
    <property type="entry name" value="ATPase domain of HSP90 chaperone/DNA topoisomerase II/histidine kinase"/>
    <property type="match status" value="1"/>
</dbReference>
<dbReference type="Pfam" id="PF02518">
    <property type="entry name" value="HATPase_c"/>
    <property type="match status" value="1"/>
</dbReference>
<dbReference type="CDD" id="cd00088">
    <property type="entry name" value="HPT"/>
    <property type="match status" value="1"/>
</dbReference>
<evidence type="ECO:0000313" key="16">
    <source>
        <dbReference type="EMBL" id="EYC51872.1"/>
    </source>
</evidence>
<dbReference type="AlphaFoldDB" id="A0A016XJY0"/>
<dbReference type="Pfam" id="PF02895">
    <property type="entry name" value="H-kinase_dim"/>
    <property type="match status" value="1"/>
</dbReference>
<dbReference type="SMART" id="SM00073">
    <property type="entry name" value="HPT"/>
    <property type="match status" value="1"/>
</dbReference>